<feature type="domain" description="HTH tetR-type" evidence="3">
    <location>
        <begin position="4"/>
        <end position="64"/>
    </location>
</feature>
<evidence type="ECO:0000256" key="1">
    <source>
        <dbReference type="ARBA" id="ARBA00023125"/>
    </source>
</evidence>
<dbReference type="SUPFAM" id="SSF46689">
    <property type="entry name" value="Homeodomain-like"/>
    <property type="match status" value="1"/>
</dbReference>
<dbReference type="InterPro" id="IPR001647">
    <property type="entry name" value="HTH_TetR"/>
</dbReference>
<dbReference type="Gene3D" id="1.10.357.10">
    <property type="entry name" value="Tetracycline Repressor, domain 2"/>
    <property type="match status" value="1"/>
</dbReference>
<feature type="DNA-binding region" description="H-T-H motif" evidence="2">
    <location>
        <begin position="27"/>
        <end position="46"/>
    </location>
</feature>
<gene>
    <name evidence="4" type="ORF">IAD25_08910</name>
</gene>
<dbReference type="PANTHER" id="PTHR43479:SF11">
    <property type="entry name" value="ACREF_ENVCD OPERON REPRESSOR-RELATED"/>
    <property type="match status" value="1"/>
</dbReference>
<dbReference type="PRINTS" id="PR00455">
    <property type="entry name" value="HTHTETR"/>
</dbReference>
<evidence type="ECO:0000256" key="2">
    <source>
        <dbReference type="PROSITE-ProRule" id="PRU00335"/>
    </source>
</evidence>
<sequence>MKSNRTKGKILETSIKLFNEKKASNVSTVQISAAMEISPGNLYYYYANKEEVIRCIWQEKMVGEIDDLMEQYEKIENSEQLLDFFKEAIEHCIRYRFFYTEMPTLFTNDSKLMGVYAETSQRAKESAVEMFRKLVEKSGIDGLSEDKVEYAAENGLLLMISLISHCDIRSSEGFDTTNAIRTVWRNMTGYLYPYMNQQMREELEKALRAKEAAL</sequence>
<dbReference type="InterPro" id="IPR009057">
    <property type="entry name" value="Homeodomain-like_sf"/>
</dbReference>
<protein>
    <submittedName>
        <fullName evidence="4">TetR/AcrR family transcriptional regulator</fullName>
    </submittedName>
</protein>
<dbReference type="EMBL" id="DVOB01000191">
    <property type="protein sequence ID" value="HIU96803.1"/>
    <property type="molecule type" value="Genomic_DNA"/>
</dbReference>
<dbReference type="InterPro" id="IPR050624">
    <property type="entry name" value="HTH-type_Tx_Regulator"/>
</dbReference>
<evidence type="ECO:0000313" key="4">
    <source>
        <dbReference type="EMBL" id="HIU96803.1"/>
    </source>
</evidence>
<comment type="caution">
    <text evidence="4">The sequence shown here is derived from an EMBL/GenBank/DDBJ whole genome shotgun (WGS) entry which is preliminary data.</text>
</comment>
<dbReference type="AlphaFoldDB" id="A0A9D1SV19"/>
<reference evidence="4" key="1">
    <citation type="submission" date="2020-10" db="EMBL/GenBank/DDBJ databases">
        <authorList>
            <person name="Gilroy R."/>
        </authorList>
    </citation>
    <scope>NUCLEOTIDE SEQUENCE</scope>
    <source>
        <strain evidence="4">ChiSjej4B22-8349</strain>
    </source>
</reference>
<dbReference type="PROSITE" id="PS50977">
    <property type="entry name" value="HTH_TETR_2"/>
    <property type="match status" value="1"/>
</dbReference>
<proteinExistence type="predicted"/>
<dbReference type="Pfam" id="PF13972">
    <property type="entry name" value="TetR"/>
    <property type="match status" value="1"/>
</dbReference>
<keyword evidence="1 2" id="KW-0238">DNA-binding</keyword>
<organism evidence="4 5">
    <name type="scientific">Candidatus Allocopromorpha excrementipullorum</name>
    <dbReference type="NCBI Taxonomy" id="2840743"/>
    <lineage>
        <taxon>Bacteria</taxon>
        <taxon>Bacillati</taxon>
        <taxon>Bacillota</taxon>
        <taxon>Clostridia</taxon>
        <taxon>Eubacteriales</taxon>
        <taxon>Eubacteriaceae</taxon>
        <taxon>Eubacteriaceae incertae sedis</taxon>
        <taxon>Candidatus Allocopromorpha</taxon>
    </lineage>
</organism>
<evidence type="ECO:0000259" key="3">
    <source>
        <dbReference type="PROSITE" id="PS50977"/>
    </source>
</evidence>
<dbReference type="PANTHER" id="PTHR43479">
    <property type="entry name" value="ACREF/ENVCD OPERON REPRESSOR-RELATED"/>
    <property type="match status" value="1"/>
</dbReference>
<reference evidence="4" key="2">
    <citation type="journal article" date="2021" name="PeerJ">
        <title>Extensive microbial diversity within the chicken gut microbiome revealed by metagenomics and culture.</title>
        <authorList>
            <person name="Gilroy R."/>
            <person name="Ravi A."/>
            <person name="Getino M."/>
            <person name="Pursley I."/>
            <person name="Horton D.L."/>
            <person name="Alikhan N.F."/>
            <person name="Baker D."/>
            <person name="Gharbi K."/>
            <person name="Hall N."/>
            <person name="Watson M."/>
            <person name="Adriaenssens E.M."/>
            <person name="Foster-Nyarko E."/>
            <person name="Jarju S."/>
            <person name="Secka A."/>
            <person name="Antonio M."/>
            <person name="Oren A."/>
            <person name="Chaudhuri R.R."/>
            <person name="La Ragione R."/>
            <person name="Hildebrand F."/>
            <person name="Pallen M.J."/>
        </authorList>
    </citation>
    <scope>NUCLEOTIDE SEQUENCE</scope>
    <source>
        <strain evidence="4">ChiSjej4B22-8349</strain>
    </source>
</reference>
<evidence type="ECO:0000313" key="5">
    <source>
        <dbReference type="Proteomes" id="UP000824130"/>
    </source>
</evidence>
<dbReference type="GO" id="GO:0003677">
    <property type="term" value="F:DNA binding"/>
    <property type="evidence" value="ECO:0007669"/>
    <property type="project" value="UniProtKB-UniRule"/>
</dbReference>
<dbReference type="Proteomes" id="UP000824130">
    <property type="component" value="Unassembled WGS sequence"/>
</dbReference>
<dbReference type="InterPro" id="IPR025722">
    <property type="entry name" value="TetR"/>
</dbReference>
<accession>A0A9D1SV19</accession>
<name>A0A9D1SV19_9FIRM</name>
<dbReference type="Pfam" id="PF00440">
    <property type="entry name" value="TetR_N"/>
    <property type="match status" value="1"/>
</dbReference>